<evidence type="ECO:0000259" key="2">
    <source>
        <dbReference type="Pfam" id="PF01926"/>
    </source>
</evidence>
<dbReference type="GO" id="GO:0005525">
    <property type="term" value="F:GTP binding"/>
    <property type="evidence" value="ECO:0007669"/>
    <property type="project" value="InterPro"/>
</dbReference>
<dbReference type="InterPro" id="IPR006073">
    <property type="entry name" value="GTP-bd"/>
</dbReference>
<keyword evidence="4" id="KW-1185">Reference proteome</keyword>
<comment type="caution">
    <text evidence="3">The sequence shown here is derived from an EMBL/GenBank/DDBJ whole genome shotgun (WGS) entry which is preliminary data.</text>
</comment>
<sequence length="343" mass="38669">MAAKPEKPRYQVQDIRNATKGVRPDDIIVAFMGETGSGKSHFIDLLTGQKGRRAQNSANSVTQNIEATRILPDDGKSGNTRFTIQEDVLRTLQGRSIVLVDTPGFDDSTRSDYQILCLINDWLKETYQREVKLSGLVYLHRITHNRMAGTPHKNLRMFAKLCGDIAMTQVILVTTFWERGDARTAGQGRVKELMDIYWKPLLDRGSSVDALKTATPAEAWRIITALIGKRVKESERVLLQEEIVDKKIALNETEAGQALYSNYQKQLAARKKNLAKLRKDLEVSKDKDLKSRLEAEIKVAEQEFNKTFQESNALKRSLIERIISLLSGRKTQARAVNVADATN</sequence>
<evidence type="ECO:0000313" key="4">
    <source>
        <dbReference type="Proteomes" id="UP001213000"/>
    </source>
</evidence>
<proteinExistence type="predicted"/>
<accession>A0AAD5YYC5</accession>
<name>A0AAD5YYC5_9AGAR</name>
<dbReference type="AlphaFoldDB" id="A0AAD5YYC5"/>
<dbReference type="Pfam" id="PF01926">
    <property type="entry name" value="MMR_HSR1"/>
    <property type="match status" value="1"/>
</dbReference>
<evidence type="ECO:0000313" key="3">
    <source>
        <dbReference type="EMBL" id="KAJ3571955.1"/>
    </source>
</evidence>
<organism evidence="3 4">
    <name type="scientific">Leucocoprinus birnbaumii</name>
    <dbReference type="NCBI Taxonomy" id="56174"/>
    <lineage>
        <taxon>Eukaryota</taxon>
        <taxon>Fungi</taxon>
        <taxon>Dikarya</taxon>
        <taxon>Basidiomycota</taxon>
        <taxon>Agaricomycotina</taxon>
        <taxon>Agaricomycetes</taxon>
        <taxon>Agaricomycetidae</taxon>
        <taxon>Agaricales</taxon>
        <taxon>Agaricineae</taxon>
        <taxon>Agaricaceae</taxon>
        <taxon>Leucocoprinus</taxon>
    </lineage>
</organism>
<reference evidence="3" key="1">
    <citation type="submission" date="2022-07" db="EMBL/GenBank/DDBJ databases">
        <title>Genome Sequence of Leucocoprinus birnbaumii.</title>
        <authorList>
            <person name="Buettner E."/>
        </authorList>
    </citation>
    <scope>NUCLEOTIDE SEQUENCE</scope>
    <source>
        <strain evidence="3">VT141</strain>
    </source>
</reference>
<protein>
    <recommendedName>
        <fullName evidence="2">G domain-containing protein</fullName>
    </recommendedName>
</protein>
<dbReference type="EMBL" id="JANIEX010000164">
    <property type="protein sequence ID" value="KAJ3571955.1"/>
    <property type="molecule type" value="Genomic_DNA"/>
</dbReference>
<dbReference type="SUPFAM" id="SSF52540">
    <property type="entry name" value="P-loop containing nucleoside triphosphate hydrolases"/>
    <property type="match status" value="1"/>
</dbReference>
<feature type="coiled-coil region" evidence="1">
    <location>
        <begin position="260"/>
        <end position="310"/>
    </location>
</feature>
<evidence type="ECO:0000256" key="1">
    <source>
        <dbReference type="SAM" id="Coils"/>
    </source>
</evidence>
<dbReference type="Gene3D" id="3.40.50.300">
    <property type="entry name" value="P-loop containing nucleotide triphosphate hydrolases"/>
    <property type="match status" value="1"/>
</dbReference>
<keyword evidence="1" id="KW-0175">Coiled coil</keyword>
<dbReference type="InterPro" id="IPR027417">
    <property type="entry name" value="P-loop_NTPase"/>
</dbReference>
<feature type="domain" description="G" evidence="2">
    <location>
        <begin position="29"/>
        <end position="115"/>
    </location>
</feature>
<gene>
    <name evidence="3" type="ORF">NP233_g3416</name>
</gene>
<dbReference type="Proteomes" id="UP001213000">
    <property type="component" value="Unassembled WGS sequence"/>
</dbReference>